<dbReference type="Proteomes" id="UP000826725">
    <property type="component" value="Chromosome"/>
</dbReference>
<sequence>MTAAHQNPNSADNHILIAEIDPPKGANLNSFLDSALKVRGRVDAVRVTDSEHAIMRMSPLRHAWPLLTERLTRSWLSVAGIVTGYRFRRIC</sequence>
<protein>
    <submittedName>
        <fullName evidence="1">Uncharacterized protein</fullName>
    </submittedName>
</protein>
<accession>A0A8D5FPZ3</accession>
<dbReference type="RefSeq" id="WP_228855450.1">
    <property type="nucleotide sequence ID" value="NZ_AP024086.1"/>
</dbReference>
<dbReference type="EMBL" id="AP024086">
    <property type="protein sequence ID" value="BCL63173.1"/>
    <property type="molecule type" value="Genomic_DNA"/>
</dbReference>
<gene>
    <name evidence="1" type="ORF">DGMP_38660</name>
</gene>
<organism evidence="1 2">
    <name type="scientific">Desulfomarina profundi</name>
    <dbReference type="NCBI Taxonomy" id="2772557"/>
    <lineage>
        <taxon>Bacteria</taxon>
        <taxon>Pseudomonadati</taxon>
        <taxon>Thermodesulfobacteriota</taxon>
        <taxon>Desulfobulbia</taxon>
        <taxon>Desulfobulbales</taxon>
        <taxon>Desulfobulbaceae</taxon>
        <taxon>Desulfomarina</taxon>
    </lineage>
</organism>
<reference evidence="1" key="1">
    <citation type="submission" date="2020-09" db="EMBL/GenBank/DDBJ databases">
        <title>Desulfogranum mesoprofundum gen. nov., sp. nov., a novel mesophilic, sulfate-reducing chemolithoautotroph isolated from a deep-sea hydrothermal vent chimney in the Suiyo Seamount.</title>
        <authorList>
            <person name="Hashimoto Y."/>
            <person name="Nakagawa S."/>
        </authorList>
    </citation>
    <scope>NUCLEOTIDE SEQUENCE</scope>
    <source>
        <strain evidence="1">KT2</strain>
    </source>
</reference>
<dbReference type="KEGG" id="dbk:DGMP_38660"/>
<proteinExistence type="predicted"/>
<evidence type="ECO:0000313" key="1">
    <source>
        <dbReference type="EMBL" id="BCL63173.1"/>
    </source>
</evidence>
<keyword evidence="2" id="KW-1185">Reference proteome</keyword>
<evidence type="ECO:0000313" key="2">
    <source>
        <dbReference type="Proteomes" id="UP000826725"/>
    </source>
</evidence>
<dbReference type="AlphaFoldDB" id="A0A8D5FPZ3"/>
<name>A0A8D5FPZ3_9BACT</name>